<dbReference type="Gene3D" id="1.20.120.2010">
    <property type="entry name" value="NAB conserved domain 2"/>
    <property type="match status" value="1"/>
</dbReference>
<dbReference type="InterPro" id="IPR006989">
    <property type="entry name" value="NAB_co-repressor_dom"/>
</dbReference>
<evidence type="ECO:0000259" key="9">
    <source>
        <dbReference type="Pfam" id="PF04905"/>
    </source>
</evidence>
<evidence type="ECO:0000256" key="1">
    <source>
        <dbReference type="ARBA" id="ARBA00004123"/>
    </source>
</evidence>
<dbReference type="EMBL" id="CAJGYM010000153">
    <property type="protein sequence ID" value="CAD6199092.1"/>
    <property type="molecule type" value="Genomic_DNA"/>
</dbReference>
<feature type="compositionally biased region" description="Low complexity" evidence="7">
    <location>
        <begin position="300"/>
        <end position="313"/>
    </location>
</feature>
<dbReference type="Gene3D" id="1.10.150.50">
    <property type="entry name" value="Transcription Factor, Ets-1"/>
    <property type="match status" value="1"/>
</dbReference>
<organism evidence="10 11">
    <name type="scientific">Caenorhabditis auriculariae</name>
    <dbReference type="NCBI Taxonomy" id="2777116"/>
    <lineage>
        <taxon>Eukaryota</taxon>
        <taxon>Metazoa</taxon>
        <taxon>Ecdysozoa</taxon>
        <taxon>Nematoda</taxon>
        <taxon>Chromadorea</taxon>
        <taxon>Rhabditida</taxon>
        <taxon>Rhabditina</taxon>
        <taxon>Rhabditomorpha</taxon>
        <taxon>Rhabditoidea</taxon>
        <taxon>Rhabditidae</taxon>
        <taxon>Peloderinae</taxon>
        <taxon>Caenorhabditis</taxon>
    </lineage>
</organism>
<comment type="caution">
    <text evidence="10">The sequence shown here is derived from an EMBL/GenBank/DDBJ whole genome shotgun (WGS) entry which is preliminary data.</text>
</comment>
<dbReference type="Proteomes" id="UP000835052">
    <property type="component" value="Unassembled WGS sequence"/>
</dbReference>
<dbReference type="InterPro" id="IPR013761">
    <property type="entry name" value="SAM/pointed_sf"/>
</dbReference>
<feature type="compositionally biased region" description="Basic and acidic residues" evidence="7">
    <location>
        <begin position="519"/>
        <end position="529"/>
    </location>
</feature>
<evidence type="ECO:0000256" key="2">
    <source>
        <dbReference type="ARBA" id="ARBA00008864"/>
    </source>
</evidence>
<comment type="subcellular location">
    <subcellularLocation>
        <location evidence="1">Nucleus</location>
    </subcellularLocation>
</comment>
<protein>
    <recommendedName>
        <fullName evidence="12">NAB co-repressor domain-containing protein</fullName>
    </recommendedName>
</protein>
<dbReference type="InterPro" id="IPR006988">
    <property type="entry name" value="Nab_N"/>
</dbReference>
<keyword evidence="5" id="KW-0804">Transcription</keyword>
<dbReference type="InterPro" id="IPR039040">
    <property type="entry name" value="NAB_fam"/>
</dbReference>
<feature type="region of interest" description="Disordered" evidence="7">
    <location>
        <begin position="284"/>
        <end position="327"/>
    </location>
</feature>
<evidence type="ECO:0000259" key="8">
    <source>
        <dbReference type="Pfam" id="PF04904"/>
    </source>
</evidence>
<proteinExistence type="inferred from homology"/>
<accession>A0A8S1HWR2</accession>
<dbReference type="GO" id="GO:0003712">
    <property type="term" value="F:transcription coregulator activity"/>
    <property type="evidence" value="ECO:0007669"/>
    <property type="project" value="InterPro"/>
</dbReference>
<keyword evidence="3" id="KW-0678">Repressor</keyword>
<dbReference type="PANTHER" id="PTHR12623">
    <property type="entry name" value="NGFI-A BINDING PROTEIN"/>
    <property type="match status" value="1"/>
</dbReference>
<feature type="domain" description="Nab N-terminal" evidence="8">
    <location>
        <begin position="65"/>
        <end position="143"/>
    </location>
</feature>
<reference evidence="10" key="1">
    <citation type="submission" date="2020-10" db="EMBL/GenBank/DDBJ databases">
        <authorList>
            <person name="Kikuchi T."/>
        </authorList>
    </citation>
    <scope>NUCLEOTIDE SEQUENCE</scope>
    <source>
        <strain evidence="10">NKZ352</strain>
    </source>
</reference>
<feature type="domain" description="NAB co-repressor" evidence="9">
    <location>
        <begin position="355"/>
        <end position="479"/>
    </location>
</feature>
<dbReference type="Pfam" id="PF04905">
    <property type="entry name" value="NCD2"/>
    <property type="match status" value="1"/>
</dbReference>
<gene>
    <name evidence="10" type="ORF">CAUJ_LOCUS14997</name>
</gene>
<evidence type="ECO:0008006" key="12">
    <source>
        <dbReference type="Google" id="ProtNLM"/>
    </source>
</evidence>
<evidence type="ECO:0000256" key="6">
    <source>
        <dbReference type="ARBA" id="ARBA00023242"/>
    </source>
</evidence>
<dbReference type="GO" id="GO:0045892">
    <property type="term" value="P:negative regulation of DNA-templated transcription"/>
    <property type="evidence" value="ECO:0007669"/>
    <property type="project" value="InterPro"/>
</dbReference>
<dbReference type="Pfam" id="PF04904">
    <property type="entry name" value="SAM_NCD1"/>
    <property type="match status" value="1"/>
</dbReference>
<feature type="region of interest" description="Disordered" evidence="7">
    <location>
        <begin position="474"/>
        <end position="529"/>
    </location>
</feature>
<dbReference type="InterPro" id="IPR038398">
    <property type="entry name" value="NCD2_sf"/>
</dbReference>
<evidence type="ECO:0000313" key="10">
    <source>
        <dbReference type="EMBL" id="CAD6199092.1"/>
    </source>
</evidence>
<dbReference type="AlphaFoldDB" id="A0A8S1HWR2"/>
<name>A0A8S1HWR2_9PELO</name>
<evidence type="ECO:0000256" key="3">
    <source>
        <dbReference type="ARBA" id="ARBA00022491"/>
    </source>
</evidence>
<comment type="similarity">
    <text evidence="2">Belongs to the NAB family.</text>
</comment>
<evidence type="ECO:0000313" key="11">
    <source>
        <dbReference type="Proteomes" id="UP000835052"/>
    </source>
</evidence>
<dbReference type="GO" id="GO:0005634">
    <property type="term" value="C:nucleus"/>
    <property type="evidence" value="ECO:0007669"/>
    <property type="project" value="UniProtKB-SubCell"/>
</dbReference>
<keyword evidence="4" id="KW-0805">Transcription regulation</keyword>
<dbReference type="OrthoDB" id="10028556at2759"/>
<keyword evidence="6" id="KW-0539">Nucleus</keyword>
<sequence>MSSNSSDAGGYVPITCTITSAPTTSTASISSIALPCSSTSSSFLASLGSKPDALPRPGTPKQMATPTSLSEWQLLAVLHRANLVQYYEIFISQGGDDINQIMQCDEHEFLEIMSLVGMLTKPLHVRRLQRALNEFSKDQSAFNLTALQQIGPPPVSPYTLNGADPMSLLLPGISMLNSLSSSSEGVASDATSPSHNAVGSSSSHGGNNSVALAFELAPPVLEPMAPHRRVVSSGREDVVVGSPSVVASGLVGGASSSAGSANVGHPRATANIVSGNHIGQYFGTATPSASGSLLRPQPDPQQQQSVPVSSRRPTSASNQEKERPASPFLVLPNNDFVSLGDFDPNNLSQTESPVLSAAQIARLAECSLTASRRLPDLQPRYVQNKKRISKEVLDLLSSSPTSMPNRLEQFRKFSAIYGRFDTRRNPHKVLSLHETAVNEAAAQICLQVPALLTRRDELFPLARQIVKDAGYQYAKSRKRPCEPADLHSPMSSPSNSPPPSGAADDGFETDSSQPTPSEPRSREQVDHSR</sequence>
<dbReference type="CDD" id="cd09487">
    <property type="entry name" value="SAM_superfamily"/>
    <property type="match status" value="1"/>
</dbReference>
<evidence type="ECO:0000256" key="5">
    <source>
        <dbReference type="ARBA" id="ARBA00023163"/>
    </source>
</evidence>
<feature type="region of interest" description="Disordered" evidence="7">
    <location>
        <begin position="184"/>
        <end position="204"/>
    </location>
</feature>
<evidence type="ECO:0000256" key="4">
    <source>
        <dbReference type="ARBA" id="ARBA00023015"/>
    </source>
</evidence>
<evidence type="ECO:0000256" key="7">
    <source>
        <dbReference type="SAM" id="MobiDB-lite"/>
    </source>
</evidence>
<dbReference type="PANTHER" id="PTHR12623:SF10">
    <property type="entry name" value="NGFI-A-BINDING PROTEIN HOMOLOG"/>
    <property type="match status" value="1"/>
</dbReference>
<keyword evidence="11" id="KW-1185">Reference proteome</keyword>